<dbReference type="EMBL" id="JANQDX010000009">
    <property type="protein sequence ID" value="KAL0918669.1"/>
    <property type="molecule type" value="Genomic_DNA"/>
</dbReference>
<gene>
    <name evidence="1" type="ORF">M5K25_010692</name>
</gene>
<keyword evidence="2" id="KW-1185">Reference proteome</keyword>
<evidence type="ECO:0000313" key="2">
    <source>
        <dbReference type="Proteomes" id="UP001552299"/>
    </source>
</evidence>
<proteinExistence type="predicted"/>
<comment type="caution">
    <text evidence="1">The sequence shown here is derived from an EMBL/GenBank/DDBJ whole genome shotgun (WGS) entry which is preliminary data.</text>
</comment>
<protein>
    <submittedName>
        <fullName evidence="1">Uncharacterized protein</fullName>
    </submittedName>
</protein>
<evidence type="ECO:0000313" key="1">
    <source>
        <dbReference type="EMBL" id="KAL0918669.1"/>
    </source>
</evidence>
<sequence>MVASSSRFFDENAEDEGCSRCLHCSVDEGYPVGFNSRVVKPLLRRERRRQKMRAARGNLDLPKKRVKEKKDCYLRRSAQNGVPLEMNHAIFEFHCILE</sequence>
<dbReference type="Proteomes" id="UP001552299">
    <property type="component" value="Unassembled WGS sequence"/>
</dbReference>
<accession>A0ABD0V1A0</accession>
<organism evidence="1 2">
    <name type="scientific">Dendrobium thyrsiflorum</name>
    <name type="common">Pinecone-like raceme dendrobium</name>
    <name type="synonym">Orchid</name>
    <dbReference type="NCBI Taxonomy" id="117978"/>
    <lineage>
        <taxon>Eukaryota</taxon>
        <taxon>Viridiplantae</taxon>
        <taxon>Streptophyta</taxon>
        <taxon>Embryophyta</taxon>
        <taxon>Tracheophyta</taxon>
        <taxon>Spermatophyta</taxon>
        <taxon>Magnoliopsida</taxon>
        <taxon>Liliopsida</taxon>
        <taxon>Asparagales</taxon>
        <taxon>Orchidaceae</taxon>
        <taxon>Epidendroideae</taxon>
        <taxon>Malaxideae</taxon>
        <taxon>Dendrobiinae</taxon>
        <taxon>Dendrobium</taxon>
    </lineage>
</organism>
<name>A0ABD0V1A0_DENTH</name>
<reference evidence="1 2" key="1">
    <citation type="journal article" date="2024" name="Plant Biotechnol. J.">
        <title>Dendrobium thyrsiflorum genome and its molecular insights into genes involved in important horticultural traits.</title>
        <authorList>
            <person name="Chen B."/>
            <person name="Wang J.Y."/>
            <person name="Zheng P.J."/>
            <person name="Li K.L."/>
            <person name="Liang Y.M."/>
            <person name="Chen X.F."/>
            <person name="Zhang C."/>
            <person name="Zhao X."/>
            <person name="He X."/>
            <person name="Zhang G.Q."/>
            <person name="Liu Z.J."/>
            <person name="Xu Q."/>
        </authorList>
    </citation>
    <scope>NUCLEOTIDE SEQUENCE [LARGE SCALE GENOMIC DNA]</scope>
    <source>
        <strain evidence="1">GZMU011</strain>
    </source>
</reference>
<dbReference type="AlphaFoldDB" id="A0ABD0V1A0"/>